<dbReference type="InterPro" id="IPR034660">
    <property type="entry name" value="DinB/YfiT-like"/>
</dbReference>
<reference evidence="2 3" key="1">
    <citation type="submission" date="2019-01" db="EMBL/GenBank/DDBJ databases">
        <title>Mucilaginibacter antarcticum sp. nov., isolated from antarctic soil.</title>
        <authorList>
            <person name="Yan Y.-Q."/>
            <person name="Du Z.-J."/>
        </authorList>
    </citation>
    <scope>NUCLEOTIDE SEQUENCE [LARGE SCALE GENOMIC DNA]</scope>
    <source>
        <strain evidence="2 3">F01003</strain>
    </source>
</reference>
<proteinExistence type="predicted"/>
<comment type="caution">
    <text evidence="2">The sequence shown here is derived from an EMBL/GenBank/DDBJ whole genome shotgun (WGS) entry which is preliminary data.</text>
</comment>
<dbReference type="OrthoDB" id="154293at2"/>
<dbReference type="GO" id="GO:0046872">
    <property type="term" value="F:metal ion binding"/>
    <property type="evidence" value="ECO:0007669"/>
    <property type="project" value="InterPro"/>
</dbReference>
<organism evidence="2 3">
    <name type="scientific">Mucilaginibacter gilvus</name>
    <dbReference type="NCBI Taxonomy" id="2305909"/>
    <lineage>
        <taxon>Bacteria</taxon>
        <taxon>Pseudomonadati</taxon>
        <taxon>Bacteroidota</taxon>
        <taxon>Sphingobacteriia</taxon>
        <taxon>Sphingobacteriales</taxon>
        <taxon>Sphingobacteriaceae</taxon>
        <taxon>Mucilaginibacter</taxon>
    </lineage>
</organism>
<dbReference type="Proteomes" id="UP000286701">
    <property type="component" value="Unassembled WGS sequence"/>
</dbReference>
<dbReference type="AlphaFoldDB" id="A0A444MRG2"/>
<dbReference type="RefSeq" id="WP_128533639.1">
    <property type="nucleotide sequence ID" value="NZ_SBIW01000003.1"/>
</dbReference>
<evidence type="ECO:0000313" key="3">
    <source>
        <dbReference type="Proteomes" id="UP000286701"/>
    </source>
</evidence>
<evidence type="ECO:0000313" key="2">
    <source>
        <dbReference type="EMBL" id="RWY54204.1"/>
    </source>
</evidence>
<accession>A0A444MRG2</accession>
<keyword evidence="3" id="KW-1185">Reference proteome</keyword>
<feature type="domain" description="Mycothiol-dependent maleylpyruvate isomerase metal-binding" evidence="1">
    <location>
        <begin position="20"/>
        <end position="158"/>
    </location>
</feature>
<dbReference type="InterPro" id="IPR024344">
    <property type="entry name" value="MDMPI_metal-binding"/>
</dbReference>
<gene>
    <name evidence="2" type="ORF">EPL05_09190</name>
</gene>
<evidence type="ECO:0000259" key="1">
    <source>
        <dbReference type="Pfam" id="PF11716"/>
    </source>
</evidence>
<name>A0A444MRG2_9SPHI</name>
<dbReference type="Pfam" id="PF11716">
    <property type="entry name" value="MDMPI_N"/>
    <property type="match status" value="1"/>
</dbReference>
<dbReference type="Gene3D" id="1.20.120.450">
    <property type="entry name" value="dinb family like domain"/>
    <property type="match status" value="1"/>
</dbReference>
<dbReference type="SUPFAM" id="SSF109854">
    <property type="entry name" value="DinB/YfiT-like putative metalloenzymes"/>
    <property type="match status" value="1"/>
</dbReference>
<protein>
    <recommendedName>
        <fullName evidence="1">Mycothiol-dependent maleylpyruvate isomerase metal-binding domain-containing protein</fullName>
    </recommendedName>
</protein>
<dbReference type="EMBL" id="SBIW01000003">
    <property type="protein sequence ID" value="RWY54204.1"/>
    <property type="molecule type" value="Genomic_DNA"/>
</dbReference>
<sequence length="279" mass="31681">MEQVIPIETLHLFPVLDKLLLELLASLSAEDWHKPTVAKLWNVKDVAAHLLDVSGRNIAFLHHYQNNEPPLQINSYQNLVVFLNELNAVWVKAMKRVSPQLLIEQLENALPQHLKYLQSLDPWAPSMFSVAWAGEEASLNWFHIAREYTEKWHHQQQIRDAVGKPGLITKELFYPLIDTFMYALPNTYRNTPARVGTVIKFTVGTEAGGDWFLKRATNKWELLKGLSPEKIDASVTLDPDTAWKLFTKAVSPEVGMTASVTRGDIILVNPMFNMVAVMA</sequence>